<name>A0A6J7FEL7_9ZZZZ</name>
<evidence type="ECO:0000256" key="1">
    <source>
        <dbReference type="ARBA" id="ARBA00022679"/>
    </source>
</evidence>
<dbReference type="AlphaFoldDB" id="A0A6J7FEL7"/>
<organism evidence="2">
    <name type="scientific">freshwater metagenome</name>
    <dbReference type="NCBI Taxonomy" id="449393"/>
    <lineage>
        <taxon>unclassified sequences</taxon>
        <taxon>metagenomes</taxon>
        <taxon>ecological metagenomes</taxon>
    </lineage>
</organism>
<dbReference type="InterPro" id="IPR050483">
    <property type="entry name" value="CoA-transferase_III_domain"/>
</dbReference>
<gene>
    <name evidence="2" type="ORF">UFOPK3494_00554</name>
    <name evidence="3" type="ORF">UFOPK4134_01011</name>
</gene>
<evidence type="ECO:0000313" key="3">
    <source>
        <dbReference type="EMBL" id="CAB5031284.1"/>
    </source>
</evidence>
<dbReference type="EMBL" id="CAFBMF010000023">
    <property type="protein sequence ID" value="CAB4893857.1"/>
    <property type="molecule type" value="Genomic_DNA"/>
</dbReference>
<dbReference type="PANTHER" id="PTHR48207:SF3">
    <property type="entry name" value="SUCCINATE--HYDROXYMETHYLGLUTARATE COA-TRANSFERASE"/>
    <property type="match status" value="1"/>
</dbReference>
<dbReference type="GO" id="GO:0008410">
    <property type="term" value="F:CoA-transferase activity"/>
    <property type="evidence" value="ECO:0007669"/>
    <property type="project" value="TreeGrafter"/>
</dbReference>
<dbReference type="Pfam" id="PF02515">
    <property type="entry name" value="CoA_transf_3"/>
    <property type="match status" value="1"/>
</dbReference>
<dbReference type="Gene3D" id="3.30.1540.10">
    <property type="entry name" value="formyl-coa transferase, domain 3"/>
    <property type="match status" value="1"/>
</dbReference>
<protein>
    <submittedName>
        <fullName evidence="2">Unannotated protein</fullName>
    </submittedName>
</protein>
<dbReference type="InterPro" id="IPR003673">
    <property type="entry name" value="CoA-Trfase_fam_III"/>
</dbReference>
<sequence>MNQSSSPLSGIRVLDLTRVLAGPHCGRMLCDYGAEVIKVEPPDGDLTRFSSPRVGSLATYFIQQNAGKKCMSLDLSTPEGADIFRRLAAESDVVLENYRAGVMDRLGLGYETLAKINPRLVYASISGYGADGPWVHRRAYATVIGAESGMTRMQGDARGGDYSNDPWSHADTYTALEMTTAILAALFTRERSGQGERIDVSMAETMLYVNEHVHDELYDGIVDPNWIRSFQPGDYPIMQVADGSTVVISGHPAERGTFEIIVNTMDRPQLLSDTRFADVQTRLRNLGALQDEMRSWALTLPTAQAFEDRCAQFGLAVGVMRSVREIAESDWSIARGAITRVPDRIGGEVRIPNAPWHFTHSHVGTSGEPRYRGEDNRNVLRDILNMSDEEISALETNNVLSSRLPKTS</sequence>
<dbReference type="SUPFAM" id="SSF89796">
    <property type="entry name" value="CoA-transferase family III (CaiB/BaiF)"/>
    <property type="match status" value="1"/>
</dbReference>
<dbReference type="EMBL" id="CAFBPS010000071">
    <property type="protein sequence ID" value="CAB5031284.1"/>
    <property type="molecule type" value="Genomic_DNA"/>
</dbReference>
<proteinExistence type="predicted"/>
<reference evidence="2" key="1">
    <citation type="submission" date="2020-05" db="EMBL/GenBank/DDBJ databases">
        <authorList>
            <person name="Chiriac C."/>
            <person name="Salcher M."/>
            <person name="Ghai R."/>
            <person name="Kavagutti S V."/>
        </authorList>
    </citation>
    <scope>NUCLEOTIDE SEQUENCE</scope>
</reference>
<evidence type="ECO:0000313" key="2">
    <source>
        <dbReference type="EMBL" id="CAB4893857.1"/>
    </source>
</evidence>
<dbReference type="Gene3D" id="3.40.50.10540">
    <property type="entry name" value="Crotonobetainyl-coa:carnitine coa-transferase, domain 1"/>
    <property type="match status" value="1"/>
</dbReference>
<dbReference type="InterPro" id="IPR044855">
    <property type="entry name" value="CoA-Trfase_III_dom3_sf"/>
</dbReference>
<accession>A0A6J7FEL7</accession>
<dbReference type="InterPro" id="IPR023606">
    <property type="entry name" value="CoA-Trfase_III_dom_1_sf"/>
</dbReference>
<keyword evidence="1" id="KW-0808">Transferase</keyword>
<dbReference type="PANTHER" id="PTHR48207">
    <property type="entry name" value="SUCCINATE--HYDROXYMETHYLGLUTARATE COA-TRANSFERASE"/>
    <property type="match status" value="1"/>
</dbReference>